<accession>A0A517Z7H7</accession>
<reference evidence="2 3" key="1">
    <citation type="submission" date="2019-02" db="EMBL/GenBank/DDBJ databases">
        <title>Deep-cultivation of Planctomycetes and their phenomic and genomic characterization uncovers novel biology.</title>
        <authorList>
            <person name="Wiegand S."/>
            <person name="Jogler M."/>
            <person name="Boedeker C."/>
            <person name="Pinto D."/>
            <person name="Vollmers J."/>
            <person name="Rivas-Marin E."/>
            <person name="Kohn T."/>
            <person name="Peeters S.H."/>
            <person name="Heuer A."/>
            <person name="Rast P."/>
            <person name="Oberbeckmann S."/>
            <person name="Bunk B."/>
            <person name="Jeske O."/>
            <person name="Meyerdierks A."/>
            <person name="Storesund J.E."/>
            <person name="Kallscheuer N."/>
            <person name="Luecker S."/>
            <person name="Lage O.M."/>
            <person name="Pohl T."/>
            <person name="Merkel B.J."/>
            <person name="Hornburger P."/>
            <person name="Mueller R.-W."/>
            <person name="Bruemmer F."/>
            <person name="Labrenz M."/>
            <person name="Spormann A.M."/>
            <person name="Op den Camp H."/>
            <person name="Overmann J."/>
            <person name="Amann R."/>
            <person name="Jetten M.S.M."/>
            <person name="Mascher T."/>
            <person name="Medema M.H."/>
            <person name="Devos D.P."/>
            <person name="Kaster A.-K."/>
            <person name="Ovreas L."/>
            <person name="Rohde M."/>
            <person name="Galperin M.Y."/>
            <person name="Jogler C."/>
        </authorList>
    </citation>
    <scope>NUCLEOTIDE SEQUENCE [LARGE SCALE GENOMIC DNA]</scope>
    <source>
        <strain evidence="2 3">Mal4</strain>
    </source>
</reference>
<evidence type="ECO:0000256" key="1">
    <source>
        <dbReference type="SAM" id="MobiDB-lite"/>
    </source>
</evidence>
<evidence type="ECO:0000313" key="3">
    <source>
        <dbReference type="Proteomes" id="UP000320496"/>
    </source>
</evidence>
<dbReference type="KEGG" id="mri:Mal4_27700"/>
<proteinExistence type="predicted"/>
<evidence type="ECO:0008006" key="4">
    <source>
        <dbReference type="Google" id="ProtNLM"/>
    </source>
</evidence>
<sequence>MSDLPIAGDGGMPVPVYDCRVILSPPDADGQIAARVASLPEITATGKVERDLLQRIVKDFKAALIRYRESGESIPWQDPPEAPADGEQQRWIPVHL</sequence>
<evidence type="ECO:0000313" key="2">
    <source>
        <dbReference type="EMBL" id="QDU38443.1"/>
    </source>
</evidence>
<dbReference type="AlphaFoldDB" id="A0A517Z7H7"/>
<dbReference type="EMBL" id="CP036275">
    <property type="protein sequence ID" value="QDU38443.1"/>
    <property type="molecule type" value="Genomic_DNA"/>
</dbReference>
<gene>
    <name evidence="2" type="ORF">Mal4_27700</name>
</gene>
<organism evidence="2 3">
    <name type="scientific">Maioricimonas rarisocia</name>
    <dbReference type="NCBI Taxonomy" id="2528026"/>
    <lineage>
        <taxon>Bacteria</taxon>
        <taxon>Pseudomonadati</taxon>
        <taxon>Planctomycetota</taxon>
        <taxon>Planctomycetia</taxon>
        <taxon>Planctomycetales</taxon>
        <taxon>Planctomycetaceae</taxon>
        <taxon>Maioricimonas</taxon>
    </lineage>
</organism>
<dbReference type="RefSeq" id="WP_145369724.1">
    <property type="nucleotide sequence ID" value="NZ_CP036275.1"/>
</dbReference>
<keyword evidence="3" id="KW-1185">Reference proteome</keyword>
<feature type="region of interest" description="Disordered" evidence="1">
    <location>
        <begin position="72"/>
        <end position="96"/>
    </location>
</feature>
<protein>
    <recommendedName>
        <fullName evidence="4">HicB-like antitoxin of toxin-antitoxin system domain-containing protein</fullName>
    </recommendedName>
</protein>
<name>A0A517Z7H7_9PLAN</name>
<dbReference type="OrthoDB" id="283927at2"/>
<dbReference type="Proteomes" id="UP000320496">
    <property type="component" value="Chromosome"/>
</dbReference>